<dbReference type="InterPro" id="IPR001544">
    <property type="entry name" value="Aminotrans_IV"/>
</dbReference>
<dbReference type="GO" id="GO:0016829">
    <property type="term" value="F:lyase activity"/>
    <property type="evidence" value="ECO:0007669"/>
    <property type="project" value="UniProtKB-KW"/>
</dbReference>
<dbReference type="Gene3D" id="3.30.470.10">
    <property type="match status" value="1"/>
</dbReference>
<reference evidence="4" key="2">
    <citation type="journal article" date="2017" name="Genome Announc.">
        <title>Genome sequences of Cyberlindnera fabianii 65, Pichia kudriavzevii 129, and Saccharomyces cerevisiae 131 isolated from fermented masau fruits in Zimbabwe.</title>
        <authorList>
            <person name="van Rijswijck I.M.H."/>
            <person name="Derks M.F.L."/>
            <person name="Abee T."/>
            <person name="de Ridder D."/>
            <person name="Smid E.J."/>
        </authorList>
    </citation>
    <scope>NUCLEOTIDE SEQUENCE [LARGE SCALE GENOMIC DNA]</scope>
    <source>
        <strain evidence="4">65</strain>
    </source>
</reference>
<dbReference type="AlphaFoldDB" id="A0A061B2G2"/>
<dbReference type="Gene3D" id="3.20.10.10">
    <property type="entry name" value="D-amino Acid Aminotransferase, subunit A, domain 2"/>
    <property type="match status" value="1"/>
</dbReference>
<organism evidence="2">
    <name type="scientific">Cyberlindnera fabianii</name>
    <name type="common">Yeast</name>
    <name type="synonym">Hansenula fabianii</name>
    <dbReference type="NCBI Taxonomy" id="36022"/>
    <lineage>
        <taxon>Eukaryota</taxon>
        <taxon>Fungi</taxon>
        <taxon>Dikarya</taxon>
        <taxon>Ascomycota</taxon>
        <taxon>Saccharomycotina</taxon>
        <taxon>Saccharomycetes</taxon>
        <taxon>Phaffomycetales</taxon>
        <taxon>Phaffomycetaceae</taxon>
        <taxon>Cyberlindnera</taxon>
    </lineage>
</organism>
<evidence type="ECO:0000256" key="1">
    <source>
        <dbReference type="ARBA" id="ARBA00009320"/>
    </source>
</evidence>
<accession>A0A061B2G2</accession>
<dbReference type="InterPro" id="IPR043131">
    <property type="entry name" value="BCAT-like_N"/>
</dbReference>
<evidence type="ECO:0000313" key="3">
    <source>
        <dbReference type="EMBL" id="ONH67037.1"/>
    </source>
</evidence>
<dbReference type="InterPro" id="IPR043132">
    <property type="entry name" value="BCAT-like_C"/>
</dbReference>
<dbReference type="Pfam" id="PF01063">
    <property type="entry name" value="Aminotran_4"/>
    <property type="match status" value="1"/>
</dbReference>
<gene>
    <name evidence="3" type="ORF">BON22_3051</name>
    <name evidence="2" type="ORF">CYFA0S_06e03840g</name>
</gene>
<reference evidence="2" key="1">
    <citation type="journal article" date="2014" name="Genome Announc.">
        <title>Genome sequence of the yeast Cyberlindnera fabianii (Hansenula fabianii).</title>
        <authorList>
            <person name="Freel K.C."/>
            <person name="Sarilar V."/>
            <person name="Neuveglise C."/>
            <person name="Devillers H."/>
            <person name="Friedrich A."/>
            <person name="Schacherer J."/>
        </authorList>
    </citation>
    <scope>NUCLEOTIDE SEQUENCE</scope>
    <source>
        <strain evidence="2">YJS4271</strain>
    </source>
</reference>
<protein>
    <submittedName>
        <fullName evidence="3">Aminodeoxychorismate lyase</fullName>
    </submittedName>
    <submittedName>
        <fullName evidence="2">CYFA0S06e03840g1_1</fullName>
    </submittedName>
</protein>
<dbReference type="PANTHER" id="PTHR42743:SF11">
    <property type="entry name" value="AMINODEOXYCHORISMATE LYASE"/>
    <property type="match status" value="1"/>
</dbReference>
<proteinExistence type="inferred from homology"/>
<dbReference type="OrthoDB" id="5288718at2759"/>
<dbReference type="GO" id="GO:0046394">
    <property type="term" value="P:carboxylic acid biosynthetic process"/>
    <property type="evidence" value="ECO:0007669"/>
    <property type="project" value="UniProtKB-ARBA"/>
</dbReference>
<comment type="similarity">
    <text evidence="1">Belongs to the class-IV pyridoxal-phosphate-dependent aminotransferase family.</text>
</comment>
<dbReference type="VEuPathDB" id="FungiDB:BON22_3051"/>
<dbReference type="EMBL" id="MPUK01000005">
    <property type="protein sequence ID" value="ONH67037.1"/>
    <property type="molecule type" value="Genomic_DNA"/>
</dbReference>
<dbReference type="OMA" id="VWLSNGV"/>
<sequence>MSKSNKAACVDVDEAKEAKYQEVATAVRELYTEKEFNFNNEDFEILSTIRYDPLLTDTVDFSIMFDGSSDNSRLFFLFDEHLHRTNLALRYFGFGYQLTRLQLLSRLNEALAPLDKSHAYKLRLTIAGNGEANVTVQAAPHRYNLLDGFNTQGNYTSPVWNVFIDTEPILISPFTSFKTTRRQRYTESRERMLVKDSPDPQEVLLYNTANQVTEGSITNIAFRDKYSEADTWITPELSSGCLCGVVRHMLISKGLVKEKQVNIKEVKVGDEVLLFNGIIGVVKGKIMDRSLFPPKY</sequence>
<dbReference type="EMBL" id="LK052891">
    <property type="protein sequence ID" value="CDR41203.1"/>
    <property type="molecule type" value="Genomic_DNA"/>
</dbReference>
<reference evidence="3" key="3">
    <citation type="submission" date="2017-01" db="EMBL/GenBank/DDBJ databases">
        <authorList>
            <person name="Mah S.A."/>
            <person name="Swanson W.J."/>
            <person name="Moy G.W."/>
            <person name="Vacquier V.D."/>
        </authorList>
    </citation>
    <scope>NUCLEOTIDE SEQUENCE [LARGE SCALE GENOMIC DNA]</scope>
    <source>
        <strain evidence="3">65</strain>
    </source>
</reference>
<dbReference type="InterPro" id="IPR036038">
    <property type="entry name" value="Aminotransferase-like"/>
</dbReference>
<dbReference type="SUPFAM" id="SSF56752">
    <property type="entry name" value="D-aminoacid aminotransferase-like PLP-dependent enzymes"/>
    <property type="match status" value="1"/>
</dbReference>
<evidence type="ECO:0000313" key="4">
    <source>
        <dbReference type="Proteomes" id="UP000189513"/>
    </source>
</evidence>
<keyword evidence="3" id="KW-0456">Lyase</keyword>
<evidence type="ECO:0000313" key="2">
    <source>
        <dbReference type="EMBL" id="CDR41203.1"/>
    </source>
</evidence>
<keyword evidence="4" id="KW-1185">Reference proteome</keyword>
<dbReference type="PANTHER" id="PTHR42743">
    <property type="entry name" value="AMINO-ACID AMINOTRANSFERASE"/>
    <property type="match status" value="1"/>
</dbReference>
<name>A0A061B2G2_CYBFA</name>
<dbReference type="Proteomes" id="UP000189513">
    <property type="component" value="Unassembled WGS sequence"/>
</dbReference>
<dbReference type="STRING" id="36022.A0A061B2G2"/>
<dbReference type="InterPro" id="IPR050571">
    <property type="entry name" value="Class-IV_PLP-Dep_Aminotrnsfr"/>
</dbReference>